<dbReference type="EMBL" id="JAVIZA010000001">
    <property type="protein sequence ID" value="MDR6167107.1"/>
    <property type="molecule type" value="Genomic_DNA"/>
</dbReference>
<evidence type="ECO:0000313" key="2">
    <source>
        <dbReference type="Proteomes" id="UP001260188"/>
    </source>
</evidence>
<keyword evidence="2" id="KW-1185">Reference proteome</keyword>
<reference evidence="1 2" key="1">
    <citation type="submission" date="2023-08" db="EMBL/GenBank/DDBJ databases">
        <title>Functional and genomic diversity of the sorghum phyllosphere microbiome.</title>
        <authorList>
            <person name="Shade A."/>
        </authorList>
    </citation>
    <scope>NUCLEOTIDE SEQUENCE [LARGE SCALE GENOMIC DNA]</scope>
    <source>
        <strain evidence="1 2">SORGH_AS_0919</strain>
    </source>
</reference>
<proteinExistence type="predicted"/>
<evidence type="ECO:0000313" key="1">
    <source>
        <dbReference type="EMBL" id="MDR6167107.1"/>
    </source>
</evidence>
<dbReference type="Proteomes" id="UP001260188">
    <property type="component" value="Unassembled WGS sequence"/>
</dbReference>
<dbReference type="RefSeq" id="WP_088380245.1">
    <property type="nucleotide sequence ID" value="NZ_JAVIZA010000001.1"/>
</dbReference>
<gene>
    <name evidence="1" type="ORF">QE367_001311</name>
</gene>
<name>A0ABU1HZN3_9MICO</name>
<protein>
    <recommendedName>
        <fullName evidence="3">Fis family transcriptional regulator</fullName>
    </recommendedName>
</protein>
<comment type="caution">
    <text evidence="1">The sequence shown here is derived from an EMBL/GenBank/DDBJ whole genome shotgun (WGS) entry which is preliminary data.</text>
</comment>
<evidence type="ECO:0008006" key="3">
    <source>
        <dbReference type="Google" id="ProtNLM"/>
    </source>
</evidence>
<accession>A0ABU1HZN3</accession>
<organism evidence="1 2">
    <name type="scientific">Microbacterium paludicola</name>
    <dbReference type="NCBI Taxonomy" id="300019"/>
    <lineage>
        <taxon>Bacteria</taxon>
        <taxon>Bacillati</taxon>
        <taxon>Actinomycetota</taxon>
        <taxon>Actinomycetes</taxon>
        <taxon>Micrococcales</taxon>
        <taxon>Microbacteriaceae</taxon>
        <taxon>Microbacterium</taxon>
    </lineage>
</organism>
<sequence>MRWQRLFEDLEHQLDSEWEAERAALDTEAERLRLSRLTLRERLVELVGLEIAVDVIAADAVRGRLTGVGSDWIAVENTAGSRAAVVPLDAVASIAAAEPDLLRSARPTRSHSALAERMTLGFMLRDLARRRVGVRVVVAGGTSWTGTIDRAGADHVDFALHDAGEPRRASAVTGHRIIGYRALRTVHLDGSAG</sequence>